<accession>A0A0V0IQB0</accession>
<dbReference type="EMBL" id="GEDG01004275">
    <property type="protein sequence ID" value="JAP34150.1"/>
    <property type="molecule type" value="Transcribed_RNA"/>
</dbReference>
<proteinExistence type="predicted"/>
<feature type="signal peptide" evidence="1">
    <location>
        <begin position="1"/>
        <end position="26"/>
    </location>
</feature>
<reference evidence="2" key="1">
    <citation type="submission" date="2015-12" db="EMBL/GenBank/DDBJ databases">
        <title>Gene expression during late stages of embryo sac development: a critical building block for successful pollen-pistil interactions.</title>
        <authorList>
            <person name="Liu Y."/>
            <person name="Joly V."/>
            <person name="Sabar M."/>
            <person name="Matton D.P."/>
        </authorList>
    </citation>
    <scope>NUCLEOTIDE SEQUENCE</scope>
</reference>
<evidence type="ECO:0000256" key="1">
    <source>
        <dbReference type="SAM" id="SignalP"/>
    </source>
</evidence>
<organism evidence="2">
    <name type="scientific">Solanum chacoense</name>
    <name type="common">Chaco potato</name>
    <dbReference type="NCBI Taxonomy" id="4108"/>
    <lineage>
        <taxon>Eukaryota</taxon>
        <taxon>Viridiplantae</taxon>
        <taxon>Streptophyta</taxon>
        <taxon>Embryophyta</taxon>
        <taxon>Tracheophyta</taxon>
        <taxon>Spermatophyta</taxon>
        <taxon>Magnoliopsida</taxon>
        <taxon>eudicotyledons</taxon>
        <taxon>Gunneridae</taxon>
        <taxon>Pentapetalae</taxon>
        <taxon>asterids</taxon>
        <taxon>lamiids</taxon>
        <taxon>Solanales</taxon>
        <taxon>Solanaceae</taxon>
        <taxon>Solanoideae</taxon>
        <taxon>Solaneae</taxon>
        <taxon>Solanum</taxon>
    </lineage>
</organism>
<name>A0A0V0IQB0_SOLCH</name>
<dbReference type="AlphaFoldDB" id="A0A0V0IQB0"/>
<keyword evidence="1" id="KW-0732">Signal</keyword>
<evidence type="ECO:0000313" key="2">
    <source>
        <dbReference type="EMBL" id="JAP34150.1"/>
    </source>
</evidence>
<sequence>MKLHHVLSIHLSPILFLAYLYPSTHSLQPASRTPSLGHQRTSSSCPNHRNLVSRILSATKATPTFSRITSFLILSLVICPHIHLNILISATCIF</sequence>
<feature type="chain" id="PRO_5006866488" evidence="1">
    <location>
        <begin position="27"/>
        <end position="94"/>
    </location>
</feature>
<protein>
    <submittedName>
        <fullName evidence="2">Putative ovule protein</fullName>
    </submittedName>
</protein>